<evidence type="ECO:0000313" key="2">
    <source>
        <dbReference type="Proteomes" id="UP001162992"/>
    </source>
</evidence>
<sequence>MAIKAAWNAGLHGLNSDRCAKMIQGKAKAKGVHPPAGTLRASPVSDPVSDQRQKQGWVSNGSQKSGKDEVKQVSFKTCAKERLALREHRVALEQDVRQLRQKLTREVNMHKVLERALQRPIGFLPRLPSYLPPQTQELLAEVAVLEEEVVHLQDRVFSLQEELEVESQYNAEFVQQIRLSSCSQSTCNKNPPVYQREQQNPADSLKVKKDVIVAKLLNSVQEPLTVTSSKFDSDLQVRVPGEAPVSDRYPSKQNVAVSPRPVAKYRQPSTSPRIQSTFSPNRPIVSKSKHASSANRASPTKEAEPGKQNQHQSVGSFSSNGLHVSKSKTKNLNPPAKDTVCVQPPLQKVKHNESTLCPTPCGTLNLEMDVKLVQKPEPNKLSEEMIKCLSSIYCMMTRPYLMSEYDTSSSLSRSTFSSFNSQSYGSKSSISMKTGSEISFECDRADPYGVCGACPRDIGPYKQFQNITAKSFDYSRIQDSAILLRRLRFMVDTLGTVNLQGMSHQQKLAFWINIYNVCMMHGCLEYGIPGSPHQVMALMHKAVLNVGGYLVNALAIEHFILRLPSHSKHAFANIIGNENASIQSALGLEWPEPLVSFALSCGSQSSPAVRVYTASKIKSELETAKKQYLRAAIGITNKNKVLIPKLLDGNSCHFAKDKESLMDWICQQIPIALQKAVQECILKAKGVLSRALEVMPYNFSFRYLLVTL</sequence>
<dbReference type="Proteomes" id="UP001162992">
    <property type="component" value="Chromosome 7"/>
</dbReference>
<protein>
    <submittedName>
        <fullName evidence="1">Uncharacterized protein</fullName>
    </submittedName>
</protein>
<name>A0ACC2D7C4_DIPCM</name>
<keyword evidence="2" id="KW-1185">Reference proteome</keyword>
<proteinExistence type="predicted"/>
<reference evidence="2" key="1">
    <citation type="journal article" date="2024" name="Proc. Natl. Acad. Sci. U.S.A.">
        <title>Extraordinary preservation of gene collinearity over three hundred million years revealed in homosporous lycophytes.</title>
        <authorList>
            <person name="Li C."/>
            <person name="Wickell D."/>
            <person name="Kuo L.Y."/>
            <person name="Chen X."/>
            <person name="Nie B."/>
            <person name="Liao X."/>
            <person name="Peng D."/>
            <person name="Ji J."/>
            <person name="Jenkins J."/>
            <person name="Williams M."/>
            <person name="Shu S."/>
            <person name="Plott C."/>
            <person name="Barry K."/>
            <person name="Rajasekar S."/>
            <person name="Grimwood J."/>
            <person name="Han X."/>
            <person name="Sun S."/>
            <person name="Hou Z."/>
            <person name="He W."/>
            <person name="Dai G."/>
            <person name="Sun C."/>
            <person name="Schmutz J."/>
            <person name="Leebens-Mack J.H."/>
            <person name="Li F.W."/>
            <person name="Wang L."/>
        </authorList>
    </citation>
    <scope>NUCLEOTIDE SEQUENCE [LARGE SCALE GENOMIC DNA]</scope>
    <source>
        <strain evidence="2">cv. PW_Plant_1</strain>
    </source>
</reference>
<organism evidence="1 2">
    <name type="scientific">Diphasiastrum complanatum</name>
    <name type="common">Issler's clubmoss</name>
    <name type="synonym">Lycopodium complanatum</name>
    <dbReference type="NCBI Taxonomy" id="34168"/>
    <lineage>
        <taxon>Eukaryota</taxon>
        <taxon>Viridiplantae</taxon>
        <taxon>Streptophyta</taxon>
        <taxon>Embryophyta</taxon>
        <taxon>Tracheophyta</taxon>
        <taxon>Lycopodiopsida</taxon>
        <taxon>Lycopodiales</taxon>
        <taxon>Lycopodiaceae</taxon>
        <taxon>Lycopodioideae</taxon>
        <taxon>Diphasiastrum</taxon>
    </lineage>
</organism>
<accession>A0ACC2D7C4</accession>
<evidence type="ECO:0000313" key="1">
    <source>
        <dbReference type="EMBL" id="KAJ7550010.1"/>
    </source>
</evidence>
<gene>
    <name evidence="1" type="ORF">O6H91_07G078200</name>
</gene>
<comment type="caution">
    <text evidence="1">The sequence shown here is derived from an EMBL/GenBank/DDBJ whole genome shotgun (WGS) entry which is preliminary data.</text>
</comment>
<dbReference type="EMBL" id="CM055098">
    <property type="protein sequence ID" value="KAJ7550010.1"/>
    <property type="molecule type" value="Genomic_DNA"/>
</dbReference>